<dbReference type="AlphaFoldDB" id="A0A6C2D6G7"/>
<dbReference type="Proteomes" id="UP000389128">
    <property type="component" value="Unassembled WGS sequence"/>
</dbReference>
<evidence type="ECO:0000313" key="2">
    <source>
        <dbReference type="EMBL" id="TYC62100.1"/>
    </source>
</evidence>
<feature type="compositionally biased region" description="Polar residues" evidence="1">
    <location>
        <begin position="14"/>
        <end position="37"/>
    </location>
</feature>
<name>A0A6C2D6G7_9RHOO</name>
<dbReference type="EMBL" id="SDKK01000001">
    <property type="protein sequence ID" value="TYC62100.1"/>
    <property type="molecule type" value="Genomic_DNA"/>
</dbReference>
<reference evidence="2 3" key="1">
    <citation type="submission" date="2019-01" db="EMBL/GenBank/DDBJ databases">
        <title>Zoogloea oleivorans genome sequencing and assembly.</title>
        <authorList>
            <person name="Tancsics A."/>
            <person name="Farkas M."/>
            <person name="Kriszt B."/>
            <person name="Maroti G."/>
            <person name="Horvath B."/>
        </authorList>
    </citation>
    <scope>NUCLEOTIDE SEQUENCE [LARGE SCALE GENOMIC DNA]</scope>
    <source>
        <strain evidence="2 3">Buc</strain>
    </source>
</reference>
<keyword evidence="3" id="KW-1185">Reference proteome</keyword>
<comment type="caution">
    <text evidence="2">The sequence shown here is derived from an EMBL/GenBank/DDBJ whole genome shotgun (WGS) entry which is preliminary data.</text>
</comment>
<accession>A0A6C2D6G7</accession>
<proteinExistence type="predicted"/>
<sequence>MTKKKKGCPHESSPKQNVRNNSSRNGATQQRARNSAALSRPLPLQNLMRRARREAADISELRPTALELAALAELLANAVDWVIQTDGQHRPDSVILCGTRAYIRMTTAGEVVVAAALAGPALVISAPFKG</sequence>
<dbReference type="RefSeq" id="WP_148577190.1">
    <property type="nucleotide sequence ID" value="NZ_SDKK01000001.1"/>
</dbReference>
<protein>
    <submittedName>
        <fullName evidence="2">Uncharacterized protein</fullName>
    </submittedName>
</protein>
<organism evidence="2 3">
    <name type="scientific">Zoogloea oleivorans</name>
    <dbReference type="NCBI Taxonomy" id="1552750"/>
    <lineage>
        <taxon>Bacteria</taxon>
        <taxon>Pseudomonadati</taxon>
        <taxon>Pseudomonadota</taxon>
        <taxon>Betaproteobacteria</taxon>
        <taxon>Rhodocyclales</taxon>
        <taxon>Zoogloeaceae</taxon>
        <taxon>Zoogloea</taxon>
    </lineage>
</organism>
<feature type="region of interest" description="Disordered" evidence="1">
    <location>
        <begin position="1"/>
        <end position="45"/>
    </location>
</feature>
<evidence type="ECO:0000313" key="3">
    <source>
        <dbReference type="Proteomes" id="UP000389128"/>
    </source>
</evidence>
<evidence type="ECO:0000256" key="1">
    <source>
        <dbReference type="SAM" id="MobiDB-lite"/>
    </source>
</evidence>
<gene>
    <name evidence="2" type="ORF">ETQ85_00640</name>
</gene>